<keyword evidence="2" id="KW-0677">Repeat</keyword>
<dbReference type="FunFam" id="1.25.40.10:FF:000348">
    <property type="entry name" value="Pentatricopeptide repeat-containing protein chloroplastic"/>
    <property type="match status" value="1"/>
</dbReference>
<feature type="domain" description="DYW" evidence="4">
    <location>
        <begin position="628"/>
        <end position="726"/>
    </location>
</feature>
<dbReference type="GO" id="GO:0003723">
    <property type="term" value="F:RNA binding"/>
    <property type="evidence" value="ECO:0007669"/>
    <property type="project" value="InterPro"/>
</dbReference>
<dbReference type="Gramene" id="KFK43735">
    <property type="protein sequence ID" value="KFK43735"/>
    <property type="gene ID" value="AALP_AA1G166000"/>
</dbReference>
<dbReference type="PROSITE" id="PS51375">
    <property type="entry name" value="PPR"/>
    <property type="match status" value="4"/>
</dbReference>
<dbReference type="Pfam" id="PF14432">
    <property type="entry name" value="DYW_deaminase"/>
    <property type="match status" value="1"/>
</dbReference>
<dbReference type="InterPro" id="IPR032867">
    <property type="entry name" value="DYW_dom"/>
</dbReference>
<comment type="similarity">
    <text evidence="1">Belongs to the PPR family. PCMP-H subfamily.</text>
</comment>
<dbReference type="AlphaFoldDB" id="A0A087HNN3"/>
<evidence type="ECO:0000313" key="6">
    <source>
        <dbReference type="Proteomes" id="UP000029120"/>
    </source>
</evidence>
<evidence type="ECO:0000256" key="2">
    <source>
        <dbReference type="ARBA" id="ARBA00022737"/>
    </source>
</evidence>
<organism evidence="5 6">
    <name type="scientific">Arabis alpina</name>
    <name type="common">Alpine rock-cress</name>
    <dbReference type="NCBI Taxonomy" id="50452"/>
    <lineage>
        <taxon>Eukaryota</taxon>
        <taxon>Viridiplantae</taxon>
        <taxon>Streptophyta</taxon>
        <taxon>Embryophyta</taxon>
        <taxon>Tracheophyta</taxon>
        <taxon>Spermatophyta</taxon>
        <taxon>Magnoliopsida</taxon>
        <taxon>eudicotyledons</taxon>
        <taxon>Gunneridae</taxon>
        <taxon>Pentapetalae</taxon>
        <taxon>rosids</taxon>
        <taxon>malvids</taxon>
        <taxon>Brassicales</taxon>
        <taxon>Brassicaceae</taxon>
        <taxon>Arabideae</taxon>
        <taxon>Arabis</taxon>
    </lineage>
</organism>
<dbReference type="InterPro" id="IPR011990">
    <property type="entry name" value="TPR-like_helical_dom_sf"/>
</dbReference>
<feature type="repeat" description="PPR" evidence="3">
    <location>
        <begin position="413"/>
        <end position="447"/>
    </location>
</feature>
<dbReference type="PANTHER" id="PTHR47926:SF347">
    <property type="entry name" value="PENTATRICOPEPTIDE REPEAT-CONTAINING PROTEIN"/>
    <property type="match status" value="1"/>
</dbReference>
<dbReference type="InterPro" id="IPR002885">
    <property type="entry name" value="PPR_rpt"/>
</dbReference>
<dbReference type="InterPro" id="IPR046960">
    <property type="entry name" value="PPR_At4g14850-like_plant"/>
</dbReference>
<feature type="repeat" description="PPR" evidence="3">
    <location>
        <begin position="180"/>
        <end position="214"/>
    </location>
</feature>
<dbReference type="OMA" id="HEFLMAD"/>
<proteinExistence type="inferred from homology"/>
<feature type="repeat" description="PPR" evidence="3">
    <location>
        <begin position="382"/>
        <end position="412"/>
    </location>
</feature>
<dbReference type="Pfam" id="PF13041">
    <property type="entry name" value="PPR_2"/>
    <property type="match status" value="3"/>
</dbReference>
<reference evidence="6" key="1">
    <citation type="journal article" date="2015" name="Nat. Plants">
        <title>Genome expansion of Arabis alpina linked with retrotransposition and reduced symmetric DNA methylation.</title>
        <authorList>
            <person name="Willing E.M."/>
            <person name="Rawat V."/>
            <person name="Mandakova T."/>
            <person name="Maumus F."/>
            <person name="James G.V."/>
            <person name="Nordstroem K.J."/>
            <person name="Becker C."/>
            <person name="Warthmann N."/>
            <person name="Chica C."/>
            <person name="Szarzynska B."/>
            <person name="Zytnicki M."/>
            <person name="Albani M.C."/>
            <person name="Kiefer C."/>
            <person name="Bergonzi S."/>
            <person name="Castaings L."/>
            <person name="Mateos J.L."/>
            <person name="Berns M.C."/>
            <person name="Bujdoso N."/>
            <person name="Piofczyk T."/>
            <person name="de Lorenzo L."/>
            <person name="Barrero-Sicilia C."/>
            <person name="Mateos I."/>
            <person name="Piednoel M."/>
            <person name="Hagmann J."/>
            <person name="Chen-Min-Tao R."/>
            <person name="Iglesias-Fernandez R."/>
            <person name="Schuster S.C."/>
            <person name="Alonso-Blanco C."/>
            <person name="Roudier F."/>
            <person name="Carbonero P."/>
            <person name="Paz-Ares J."/>
            <person name="Davis S.J."/>
            <person name="Pecinka A."/>
            <person name="Quesneville H."/>
            <person name="Colot V."/>
            <person name="Lysak M.A."/>
            <person name="Weigel D."/>
            <person name="Coupland G."/>
            <person name="Schneeberger K."/>
        </authorList>
    </citation>
    <scope>NUCLEOTIDE SEQUENCE [LARGE SCALE GENOMIC DNA]</scope>
    <source>
        <strain evidence="6">cv. Pajares</strain>
    </source>
</reference>
<evidence type="ECO:0000259" key="4">
    <source>
        <dbReference type="Pfam" id="PF14432"/>
    </source>
</evidence>
<dbReference type="Proteomes" id="UP000029120">
    <property type="component" value="Chromosome 1"/>
</dbReference>
<accession>A0A087HNN3</accession>
<evidence type="ECO:0000256" key="3">
    <source>
        <dbReference type="PROSITE-ProRule" id="PRU00708"/>
    </source>
</evidence>
<dbReference type="FunFam" id="1.25.40.10:FF:000325">
    <property type="entry name" value="Pentatricopeptide repeat-containing protein At4g14820"/>
    <property type="match status" value="1"/>
</dbReference>
<dbReference type="EMBL" id="CM002869">
    <property type="protein sequence ID" value="KFK43735.1"/>
    <property type="molecule type" value="Genomic_DNA"/>
</dbReference>
<dbReference type="Pfam" id="PF20431">
    <property type="entry name" value="E_motif"/>
    <property type="match status" value="1"/>
</dbReference>
<dbReference type="GO" id="GO:0008270">
    <property type="term" value="F:zinc ion binding"/>
    <property type="evidence" value="ECO:0007669"/>
    <property type="project" value="InterPro"/>
</dbReference>
<dbReference type="eggNOG" id="KOG4197">
    <property type="taxonomic scope" value="Eukaryota"/>
</dbReference>
<sequence length="726" mass="82286">MASHCIHIPPPISSTAVSAATTVLNKLSVCKTLNHIKQLHAQILHHRLNSFLCNLSFSSSSINLTYALSLFSSIPSPPKPTFFNPFLRNLSHSSEPKATILFYKKIRHVGGRLDRYSFPPILKAASKVSAFFEGMEIHGVAVKIATVSDPFVETALVDMYGSCGRINCARKVFDEMSQRDVVTWNTMIERYCRCELVDEAFKLFEEMKSSNVMPDAMILCNIVSACNRTGNMSYNRAIYDFLKGNDVRMDTHLVTALVTLYAGAGCTDIAREFYMKMSVRDLFVSTAMVSGLSKAGRLDDARVIFDQTGNKDLVCWTTMIKAYAESDHPQEGLRVFEELCRSGIKPDDVTMESVISACANLSTMDRAKWVHLYTRSNGFESDLLVNNALINMYAKCGDLDRARDVFEKMPMRDVVSWSTMINAFSMHGEASDALITFARMKEENMEPNEVTFVGVLYGCSHSGLVEEGKKIFASMTNEYSLTPKLEHYGCMVDLFGRANRLREALEIIESMPMAPNVVIWGSLMSACRVHGELELGEVAAKHILELEPNHDGALVLMSNIYAREQRWDDVRNIRRVMEEKNVFKEKGLSRIDLNGKSHEFLIGDKRHKQSDEIYAKLEEVVSKLNLAGYVPHSGSVLVDVEEEEKKDLVLWHSEKLALCFGLMNEEEEEEKGLCDVIRIVKNLRVCEDCHVFFKLVSKVYEREIIVRDRTRFHRYKDGLCSCRDYW</sequence>
<feature type="repeat" description="PPR" evidence="3">
    <location>
        <begin position="312"/>
        <end position="346"/>
    </location>
</feature>
<protein>
    <recommendedName>
        <fullName evidence="4">DYW domain-containing protein</fullName>
    </recommendedName>
</protein>
<dbReference type="Gene3D" id="1.25.40.10">
    <property type="entry name" value="Tetratricopeptide repeat domain"/>
    <property type="match status" value="4"/>
</dbReference>
<dbReference type="PANTHER" id="PTHR47926">
    <property type="entry name" value="PENTATRICOPEPTIDE REPEAT-CONTAINING PROTEIN"/>
    <property type="match status" value="1"/>
</dbReference>
<dbReference type="NCBIfam" id="TIGR00756">
    <property type="entry name" value="PPR"/>
    <property type="match status" value="5"/>
</dbReference>
<name>A0A087HNN3_ARAAL</name>
<dbReference type="OrthoDB" id="185373at2759"/>
<gene>
    <name evidence="5" type="ordered locus">AALP_Aa1g166000</name>
</gene>
<dbReference type="FunFam" id="1.25.40.10:FF:000427">
    <property type="entry name" value="Pentatricopeptide repeat-containing protein chloroplastic"/>
    <property type="match status" value="1"/>
</dbReference>
<dbReference type="GO" id="GO:0009451">
    <property type="term" value="P:RNA modification"/>
    <property type="evidence" value="ECO:0007669"/>
    <property type="project" value="InterPro"/>
</dbReference>
<keyword evidence="6" id="KW-1185">Reference proteome</keyword>
<dbReference type="Pfam" id="PF01535">
    <property type="entry name" value="PPR"/>
    <property type="match status" value="2"/>
</dbReference>
<evidence type="ECO:0000256" key="1">
    <source>
        <dbReference type="ARBA" id="ARBA00006643"/>
    </source>
</evidence>
<evidence type="ECO:0000313" key="5">
    <source>
        <dbReference type="EMBL" id="KFK43735.1"/>
    </source>
</evidence>
<dbReference type="InterPro" id="IPR046848">
    <property type="entry name" value="E_motif"/>
</dbReference>